<dbReference type="Pfam" id="PF13520">
    <property type="entry name" value="AA_permease_2"/>
    <property type="match status" value="1"/>
</dbReference>
<keyword evidence="3 5" id="KW-1133">Transmembrane helix</keyword>
<dbReference type="RefSeq" id="WP_311952018.1">
    <property type="nucleotide sequence ID" value="NZ_JAVLVU010000001.1"/>
</dbReference>
<feature type="transmembrane region" description="Helical" evidence="5">
    <location>
        <begin position="273"/>
        <end position="291"/>
    </location>
</feature>
<keyword evidence="7" id="KW-1185">Reference proteome</keyword>
<proteinExistence type="predicted"/>
<comment type="subcellular location">
    <subcellularLocation>
        <location evidence="1">Membrane</location>
        <topology evidence="1">Multi-pass membrane protein</topology>
    </subcellularLocation>
</comment>
<protein>
    <submittedName>
        <fullName evidence="6">APA family basic amino acid/polyamine antiporter</fullName>
    </submittedName>
</protein>
<evidence type="ECO:0000256" key="4">
    <source>
        <dbReference type="ARBA" id="ARBA00023136"/>
    </source>
</evidence>
<feature type="transmembrane region" description="Helical" evidence="5">
    <location>
        <begin position="460"/>
        <end position="477"/>
    </location>
</feature>
<sequence>MEQSSSQPNLKSELGLLDGTMLVAGSMIGSGIFIVSADIIRNVGSAGWLIAVWLITGFMTLTAAVSYGELSAMFPKAGGQYVYLKEAYNKLIAFLYGWSFFAVIQTGTIAAVGVAFSKFTASFLSSMSFTAKWAHLVSEDTILFTAPIGNYDFKFSAAQLVSIVIIIILTYINTRGVKGGKIITTTFTLTKLLSLFGLIAFGFIMLKGDVWAANWTNAWDMHNINKDGSFTSLTLAAGLGAVAASMVGSIFSSDAWNSVTFIAGEMKNPQRNIGLSLFLGTMIVTVIYVLANVMYTAVLPLHEIATAEKDRVAVAASTVIFGNIGTVIIALMIMVSTFGCNNGLILAGARVYYTMAKDGVFFKKTGTLNKNSVPEFGLWIQCLVASLLCLSGKYGDLLDMISFVVVIFYVLTIVGIYILRIKRPDAPRPYKAFGYPVLPAIYVLMGLAFCTLLIIYKPQYTWPGLIIVLIGIPIYFISQRNVKHEDTVLSDN</sequence>
<evidence type="ECO:0000313" key="6">
    <source>
        <dbReference type="EMBL" id="MDT3404586.1"/>
    </source>
</evidence>
<feature type="transmembrane region" description="Helical" evidence="5">
    <location>
        <begin position="432"/>
        <end position="454"/>
    </location>
</feature>
<feature type="transmembrane region" description="Helical" evidence="5">
    <location>
        <begin position="46"/>
        <end position="70"/>
    </location>
</feature>
<feature type="transmembrane region" description="Helical" evidence="5">
    <location>
        <begin position="400"/>
        <end position="420"/>
    </location>
</feature>
<dbReference type="InterPro" id="IPR050598">
    <property type="entry name" value="AminoAcid_Transporter"/>
</dbReference>
<evidence type="ECO:0000256" key="2">
    <source>
        <dbReference type="ARBA" id="ARBA00022692"/>
    </source>
</evidence>
<feature type="transmembrane region" description="Helical" evidence="5">
    <location>
        <begin position="233"/>
        <end position="252"/>
    </location>
</feature>
<gene>
    <name evidence="6" type="ORF">QE417_003658</name>
</gene>
<feature type="transmembrane region" description="Helical" evidence="5">
    <location>
        <begin position="91"/>
        <end position="116"/>
    </location>
</feature>
<feature type="transmembrane region" description="Helical" evidence="5">
    <location>
        <begin position="153"/>
        <end position="172"/>
    </location>
</feature>
<dbReference type="InterPro" id="IPR002293">
    <property type="entry name" value="AA/rel_permease1"/>
</dbReference>
<dbReference type="EMBL" id="JAVLVU010000001">
    <property type="protein sequence ID" value="MDT3404586.1"/>
    <property type="molecule type" value="Genomic_DNA"/>
</dbReference>
<feature type="transmembrane region" description="Helical" evidence="5">
    <location>
        <begin position="192"/>
        <end position="213"/>
    </location>
</feature>
<dbReference type="Proteomes" id="UP001258315">
    <property type="component" value="Unassembled WGS sequence"/>
</dbReference>
<evidence type="ECO:0000256" key="5">
    <source>
        <dbReference type="SAM" id="Phobius"/>
    </source>
</evidence>
<evidence type="ECO:0000256" key="1">
    <source>
        <dbReference type="ARBA" id="ARBA00004141"/>
    </source>
</evidence>
<dbReference type="PANTHER" id="PTHR11785">
    <property type="entry name" value="AMINO ACID TRANSPORTER"/>
    <property type="match status" value="1"/>
</dbReference>
<keyword evidence="2 5" id="KW-0812">Transmembrane</keyword>
<feature type="transmembrane region" description="Helical" evidence="5">
    <location>
        <begin position="21"/>
        <end position="40"/>
    </location>
</feature>
<accession>A0ABU3GYT0</accession>
<feature type="transmembrane region" description="Helical" evidence="5">
    <location>
        <begin position="311"/>
        <end position="335"/>
    </location>
</feature>
<dbReference type="PANTHER" id="PTHR11785:SF512">
    <property type="entry name" value="SOBREMESA, ISOFORM B"/>
    <property type="match status" value="1"/>
</dbReference>
<organism evidence="6 7">
    <name type="scientific">Mucilaginibacter terrae</name>
    <dbReference type="NCBI Taxonomy" id="1955052"/>
    <lineage>
        <taxon>Bacteria</taxon>
        <taxon>Pseudomonadati</taxon>
        <taxon>Bacteroidota</taxon>
        <taxon>Sphingobacteriia</taxon>
        <taxon>Sphingobacteriales</taxon>
        <taxon>Sphingobacteriaceae</taxon>
        <taxon>Mucilaginibacter</taxon>
    </lineage>
</organism>
<dbReference type="Gene3D" id="1.20.1740.10">
    <property type="entry name" value="Amino acid/polyamine transporter I"/>
    <property type="match status" value="1"/>
</dbReference>
<name>A0ABU3GYT0_9SPHI</name>
<keyword evidence="4 5" id="KW-0472">Membrane</keyword>
<dbReference type="PIRSF" id="PIRSF006060">
    <property type="entry name" value="AA_transporter"/>
    <property type="match status" value="1"/>
</dbReference>
<reference evidence="7" key="1">
    <citation type="submission" date="2023-07" db="EMBL/GenBank/DDBJ databases">
        <title>Functional and genomic diversity of the sorghum phyllosphere microbiome.</title>
        <authorList>
            <person name="Shade A."/>
        </authorList>
    </citation>
    <scope>NUCLEOTIDE SEQUENCE [LARGE SCALE GENOMIC DNA]</scope>
    <source>
        <strain evidence="7">SORGH_AS_0422</strain>
    </source>
</reference>
<evidence type="ECO:0000256" key="3">
    <source>
        <dbReference type="ARBA" id="ARBA00022989"/>
    </source>
</evidence>
<evidence type="ECO:0000313" key="7">
    <source>
        <dbReference type="Proteomes" id="UP001258315"/>
    </source>
</evidence>
<comment type="caution">
    <text evidence="6">The sequence shown here is derived from an EMBL/GenBank/DDBJ whole genome shotgun (WGS) entry which is preliminary data.</text>
</comment>